<dbReference type="Gene3D" id="6.10.20.40">
    <property type="entry name" value="TEA/ATTS domain"/>
    <property type="match status" value="1"/>
</dbReference>
<evidence type="ECO:0000256" key="5">
    <source>
        <dbReference type="ARBA" id="ARBA00023242"/>
    </source>
</evidence>
<proteinExistence type="inferred from homology"/>
<dbReference type="InterPro" id="IPR000818">
    <property type="entry name" value="TEA/ATTS_dom"/>
</dbReference>
<reference evidence="9 10" key="1">
    <citation type="journal article" date="2014" name="PLoS ONE">
        <title>De novo Genome Assembly of the Fungal Plant Pathogen Pyrenophora semeniperda.</title>
        <authorList>
            <person name="Soliai M.M."/>
            <person name="Meyer S.E."/>
            <person name="Udall J.A."/>
            <person name="Elzinga D.E."/>
            <person name="Hermansen R.A."/>
            <person name="Bodily P.M."/>
            <person name="Hart A.A."/>
            <person name="Coleman C.E."/>
        </authorList>
    </citation>
    <scope>NUCLEOTIDE SEQUENCE [LARGE SCALE GENOMIC DNA]</scope>
    <source>
        <strain evidence="9 10">CCB06</strain>
        <tissue evidence="9">Mycelium</tissue>
    </source>
</reference>
<evidence type="ECO:0000313" key="9">
    <source>
        <dbReference type="EMBL" id="RMZ73760.1"/>
    </source>
</evidence>
<dbReference type="PROSITE" id="PS51088">
    <property type="entry name" value="TEA_2"/>
    <property type="match status" value="1"/>
</dbReference>
<dbReference type="GO" id="GO:0000981">
    <property type="term" value="F:DNA-binding transcription factor activity, RNA polymerase II-specific"/>
    <property type="evidence" value="ECO:0007669"/>
    <property type="project" value="TreeGrafter"/>
</dbReference>
<dbReference type="EMBL" id="KE747843">
    <property type="protein sequence ID" value="RMZ73760.1"/>
    <property type="molecule type" value="Genomic_DNA"/>
</dbReference>
<dbReference type="PANTHER" id="PTHR11834">
    <property type="entry name" value="TRANSCRIPTIONAL ENHANCER FACTOR TEF RELATED"/>
    <property type="match status" value="1"/>
</dbReference>
<dbReference type="PANTHER" id="PTHR11834:SF0">
    <property type="entry name" value="PROTEIN SCALLOPED"/>
    <property type="match status" value="1"/>
</dbReference>
<evidence type="ECO:0000259" key="8">
    <source>
        <dbReference type="PROSITE" id="PS51088"/>
    </source>
</evidence>
<feature type="region of interest" description="Disordered" evidence="7">
    <location>
        <begin position="35"/>
        <end position="55"/>
    </location>
</feature>
<sequence length="922" mass="103178">MQNMPLLVTTADTSSQQRGVLQERSVNQPHECYNSTASSQLKQHGSPGPAESAAAQRTTTAGAYYTGNVHASHVGLAGFGVEKSEKQIRVELERIFKMIARSDSYQKYREKQPVLNHAEVIARDAAEEKERARKEAAGEKPDKKDNTVWPDFLEHAFWRATNDMGVALVRWPPMGRKKHMLEGKLRGRNELIQNSISRDTGIRRDRKRVSSHLQVLKKKLEGFNLGSCTFRLSFHGPPLALFIGCEFASSLYALSESQLFGFAFFSPQVLSEDAGGGFAVAIPVVIREGWARACQKWTNRKIVLAYMSLPEDPKKRRRGKAASYAYHSSHLRGRQHAQRTDSIARYEHDTSSPHLWPHLESSNLALGVSSRSDSSSPFTVTEFAMTVDGEHQPVHCFTRMHPNGRLDSLDIADFKSWHRQYPEFDFLQAQTETWAKHYRKVLVCDASIKVMTEARPKANLTITFDLHSQVDLSGLASLECTTRFYDSGDMTSNSQLDPMKHEQKEHRTSCEYHPDPRGSSGHLRIAFGSPFWVMRLAKYQNLRHKDEKCVRDSLLRLTATQDIYGIMPGTGDAQCLFTILWRFQQIRNSAEVGSMKWRSVSFARCIEQGWCQEMEYKTEEIEGGRGELDNVPPVAEDISLYQQASQLPLEFQHPPADHSYGLQPHQEHPTPSLSLDILASMQPDLDHVNASATTTATDFSRQSFALAQTQDLLPSNTHNDFDFDGGHITISGAFEPAINLSAYDGFGIASQSAGLESLHALAGLEHDELANMGLAVGEHGQLVAVDASNHMQDPADLACYSTKPNWHHTNLISHLENAAEQYHPYLAHDEHSHSRQGHEVIHVHDMYQQVSQEEGLVVQGLHDAHVGVNHGLWGLQGLQSPFEGDTGSGAPINEADCRREQAHGLGFGVLDLIERDQRSRGY</sequence>
<dbReference type="Pfam" id="PF01285">
    <property type="entry name" value="TEA"/>
    <property type="match status" value="1"/>
</dbReference>
<comment type="subcellular location">
    <subcellularLocation>
        <location evidence="1">Nucleus</location>
    </subcellularLocation>
</comment>
<evidence type="ECO:0000256" key="2">
    <source>
        <dbReference type="ARBA" id="ARBA00008421"/>
    </source>
</evidence>
<comment type="similarity">
    <text evidence="2">Belongs to the TEC1 family.</text>
</comment>
<feature type="DNA-binding region" description="TEA" evidence="6">
    <location>
        <begin position="142"/>
        <end position="223"/>
    </location>
</feature>
<organism evidence="9 10">
    <name type="scientific">Pyrenophora seminiperda CCB06</name>
    <dbReference type="NCBI Taxonomy" id="1302712"/>
    <lineage>
        <taxon>Eukaryota</taxon>
        <taxon>Fungi</taxon>
        <taxon>Dikarya</taxon>
        <taxon>Ascomycota</taxon>
        <taxon>Pezizomycotina</taxon>
        <taxon>Dothideomycetes</taxon>
        <taxon>Pleosporomycetidae</taxon>
        <taxon>Pleosporales</taxon>
        <taxon>Pleosporineae</taxon>
        <taxon>Pleosporaceae</taxon>
        <taxon>Pyrenophora</taxon>
    </lineage>
</organism>
<dbReference type="Proteomes" id="UP000265663">
    <property type="component" value="Unassembled WGS sequence"/>
</dbReference>
<feature type="domain" description="TEA" evidence="8">
    <location>
        <begin position="142"/>
        <end position="223"/>
    </location>
</feature>
<dbReference type="GO" id="GO:0000978">
    <property type="term" value="F:RNA polymerase II cis-regulatory region sequence-specific DNA binding"/>
    <property type="evidence" value="ECO:0007669"/>
    <property type="project" value="TreeGrafter"/>
</dbReference>
<dbReference type="InterPro" id="IPR050937">
    <property type="entry name" value="TEC1_TEAD_TF"/>
</dbReference>
<evidence type="ECO:0000256" key="3">
    <source>
        <dbReference type="ARBA" id="ARBA00023015"/>
    </source>
</evidence>
<dbReference type="SMART" id="SM00426">
    <property type="entry name" value="TEA"/>
    <property type="match status" value="1"/>
</dbReference>
<dbReference type="GO" id="GO:0005634">
    <property type="term" value="C:nucleus"/>
    <property type="evidence" value="ECO:0007669"/>
    <property type="project" value="UniProtKB-SubCell"/>
</dbReference>
<dbReference type="GO" id="GO:0005667">
    <property type="term" value="C:transcription regulator complex"/>
    <property type="evidence" value="ECO:0007669"/>
    <property type="project" value="TreeGrafter"/>
</dbReference>
<dbReference type="InterPro" id="IPR038096">
    <property type="entry name" value="TEA/ATTS_sf"/>
</dbReference>
<protein>
    <submittedName>
        <fullName evidence="9">Regulatory abaA</fullName>
    </submittedName>
</protein>
<evidence type="ECO:0000256" key="1">
    <source>
        <dbReference type="ARBA" id="ARBA00004123"/>
    </source>
</evidence>
<evidence type="ECO:0000256" key="6">
    <source>
        <dbReference type="PROSITE-ProRule" id="PRU00505"/>
    </source>
</evidence>
<evidence type="ECO:0000313" key="10">
    <source>
        <dbReference type="Proteomes" id="UP000265663"/>
    </source>
</evidence>
<dbReference type="OrthoDB" id="10006572at2759"/>
<keyword evidence="3" id="KW-0805">Transcription regulation</keyword>
<accession>A0A3M7MH11</accession>
<feature type="region of interest" description="Disordered" evidence="7">
    <location>
        <begin position="126"/>
        <end position="145"/>
    </location>
</feature>
<evidence type="ECO:0000256" key="4">
    <source>
        <dbReference type="ARBA" id="ARBA00023163"/>
    </source>
</evidence>
<gene>
    <name evidence="9" type="ORF">GMOD_00004550</name>
</gene>
<keyword evidence="4" id="KW-0804">Transcription</keyword>
<name>A0A3M7MH11_9PLEO</name>
<keyword evidence="10" id="KW-1185">Reference proteome</keyword>
<dbReference type="AlphaFoldDB" id="A0A3M7MH11"/>
<evidence type="ECO:0000256" key="7">
    <source>
        <dbReference type="SAM" id="MobiDB-lite"/>
    </source>
</evidence>
<keyword evidence="5" id="KW-0539">Nucleus</keyword>